<dbReference type="Gene3D" id="2.60.40.3780">
    <property type="match status" value="1"/>
</dbReference>
<proteinExistence type="predicted"/>
<feature type="chain" id="PRO_5045789820" description="Bacterial Ig domain-containing protein" evidence="1">
    <location>
        <begin position="30"/>
        <end position="102"/>
    </location>
</feature>
<feature type="signal peptide" evidence="1">
    <location>
        <begin position="1"/>
        <end position="29"/>
    </location>
</feature>
<dbReference type="RefSeq" id="WP_344447651.1">
    <property type="nucleotide sequence ID" value="NZ_BAAALF010000968.1"/>
</dbReference>
<dbReference type="InterPro" id="IPR041280">
    <property type="entry name" value="Big_10"/>
</dbReference>
<name>A0ABP4E332_9ACTN</name>
<keyword evidence="1" id="KW-0732">Signal</keyword>
<keyword evidence="4" id="KW-1185">Reference proteome</keyword>
<gene>
    <name evidence="3" type="ORF">GCM10009665_80450</name>
</gene>
<comment type="caution">
    <text evidence="3">The sequence shown here is derived from an EMBL/GenBank/DDBJ whole genome shotgun (WGS) entry which is preliminary data.</text>
</comment>
<dbReference type="EMBL" id="BAAALF010000968">
    <property type="protein sequence ID" value="GAA1082894.1"/>
    <property type="molecule type" value="Genomic_DNA"/>
</dbReference>
<dbReference type="Pfam" id="PF17964">
    <property type="entry name" value="Big_10"/>
    <property type="match status" value="1"/>
</dbReference>
<protein>
    <recommendedName>
        <fullName evidence="2">Bacterial Ig domain-containing protein</fullName>
    </recommendedName>
</protein>
<reference evidence="4" key="1">
    <citation type="journal article" date="2019" name="Int. J. Syst. Evol. Microbiol.">
        <title>The Global Catalogue of Microorganisms (GCM) 10K type strain sequencing project: providing services to taxonomists for standard genome sequencing and annotation.</title>
        <authorList>
            <consortium name="The Broad Institute Genomics Platform"/>
            <consortium name="The Broad Institute Genome Sequencing Center for Infectious Disease"/>
            <person name="Wu L."/>
            <person name="Ma J."/>
        </authorList>
    </citation>
    <scope>NUCLEOTIDE SEQUENCE [LARGE SCALE GENOMIC DNA]</scope>
    <source>
        <strain evidence="4">JCM 13004</strain>
    </source>
</reference>
<evidence type="ECO:0000313" key="3">
    <source>
        <dbReference type="EMBL" id="GAA1082894.1"/>
    </source>
</evidence>
<evidence type="ECO:0000313" key="4">
    <source>
        <dbReference type="Proteomes" id="UP001500037"/>
    </source>
</evidence>
<evidence type="ECO:0000259" key="2">
    <source>
        <dbReference type="Pfam" id="PF17964"/>
    </source>
</evidence>
<dbReference type="Proteomes" id="UP001500037">
    <property type="component" value="Unassembled WGS sequence"/>
</dbReference>
<sequence>MRTRHGVALTAALLLLGPVVGCSSGSAPAAVETVEPADVSGLVHTSASGEVDPAKPPTVPADQGGHLTDVTVTGADGRVVAGQLAADLKSWRSTGRLKAGTR</sequence>
<feature type="domain" description="Bacterial Ig" evidence="2">
    <location>
        <begin position="50"/>
        <end position="101"/>
    </location>
</feature>
<accession>A0ABP4E332</accession>
<evidence type="ECO:0000256" key="1">
    <source>
        <dbReference type="SAM" id="SignalP"/>
    </source>
</evidence>
<organism evidence="3 4">
    <name type="scientific">Kitasatospora nipponensis</name>
    <dbReference type="NCBI Taxonomy" id="258049"/>
    <lineage>
        <taxon>Bacteria</taxon>
        <taxon>Bacillati</taxon>
        <taxon>Actinomycetota</taxon>
        <taxon>Actinomycetes</taxon>
        <taxon>Kitasatosporales</taxon>
        <taxon>Streptomycetaceae</taxon>
        <taxon>Kitasatospora</taxon>
    </lineage>
</organism>